<dbReference type="AlphaFoldDB" id="A0A4P9Y306"/>
<dbReference type="Gene3D" id="3.70.10.10">
    <property type="match status" value="1"/>
</dbReference>
<dbReference type="GO" id="GO:0000076">
    <property type="term" value="P:DNA replication checkpoint signaling"/>
    <property type="evidence" value="ECO:0007669"/>
    <property type="project" value="TreeGrafter"/>
</dbReference>
<dbReference type="GO" id="GO:0071479">
    <property type="term" value="P:cellular response to ionizing radiation"/>
    <property type="evidence" value="ECO:0007669"/>
    <property type="project" value="TreeGrafter"/>
</dbReference>
<name>A0A4P9Y306_9FUNG</name>
<proteinExistence type="predicted"/>
<dbReference type="OrthoDB" id="60092at2759"/>
<dbReference type="EMBL" id="KZ988068">
    <property type="protein sequence ID" value="RKP13257.1"/>
    <property type="molecule type" value="Genomic_DNA"/>
</dbReference>
<evidence type="ECO:0000313" key="1">
    <source>
        <dbReference type="EMBL" id="RKP13257.1"/>
    </source>
</evidence>
<dbReference type="InterPro" id="IPR007268">
    <property type="entry name" value="Rad9/Ddc1"/>
</dbReference>
<reference evidence="2" key="1">
    <citation type="journal article" date="2018" name="Nat. Microbiol.">
        <title>Leveraging single-cell genomics to expand the fungal tree of life.</title>
        <authorList>
            <person name="Ahrendt S.R."/>
            <person name="Quandt C.A."/>
            <person name="Ciobanu D."/>
            <person name="Clum A."/>
            <person name="Salamov A."/>
            <person name="Andreopoulos B."/>
            <person name="Cheng J.F."/>
            <person name="Woyke T."/>
            <person name="Pelin A."/>
            <person name="Henrissat B."/>
            <person name="Reynolds N.K."/>
            <person name="Benny G.L."/>
            <person name="Smith M.E."/>
            <person name="James T.Y."/>
            <person name="Grigoriev I.V."/>
        </authorList>
    </citation>
    <scope>NUCLEOTIDE SEQUENCE [LARGE SCALE GENOMIC DNA]</scope>
</reference>
<dbReference type="GO" id="GO:0006281">
    <property type="term" value="P:DNA repair"/>
    <property type="evidence" value="ECO:0007669"/>
    <property type="project" value="TreeGrafter"/>
</dbReference>
<feature type="non-terminal residue" evidence="1">
    <location>
        <position position="228"/>
    </location>
</feature>
<gene>
    <name evidence="1" type="ORF">BJ684DRAFT_20240</name>
</gene>
<dbReference type="PANTHER" id="PTHR15237">
    <property type="entry name" value="DNA REPAIR PROTEIN RAD9"/>
    <property type="match status" value="1"/>
</dbReference>
<dbReference type="SUPFAM" id="SSF55979">
    <property type="entry name" value="DNA clamp"/>
    <property type="match status" value="1"/>
</dbReference>
<sequence length="228" mass="25587">MHATFGSEQLKVLVKVLGGLARFGEEVILESVEDRVNLSTFNSSKSAFVIVTLPKAFFSSYHFGPRRSGLSSCRFPIKSLLTVFKTKAPIIPSSTIKEQEVEGVEWKIREGEDEGRDAPTSRLIILLTYAHGMSKVRELYFSEAEAIQGVFDPTLAQIKVKSVPRVWHDAMYHLHPKLEELTLRILPDALHLYSSASFLDHGQDVSMLQTHLQLPVVDLEELEVQGPE</sequence>
<dbReference type="GO" id="GO:0031573">
    <property type="term" value="P:mitotic intra-S DNA damage checkpoint signaling"/>
    <property type="evidence" value="ECO:0007669"/>
    <property type="project" value="TreeGrafter"/>
</dbReference>
<protein>
    <submittedName>
        <fullName evidence="1">Rad9/Ddc1</fullName>
    </submittedName>
</protein>
<keyword evidence="2" id="KW-1185">Reference proteome</keyword>
<accession>A0A4P9Y306</accession>
<organism evidence="1 2">
    <name type="scientific">Piptocephalis cylindrospora</name>
    <dbReference type="NCBI Taxonomy" id="1907219"/>
    <lineage>
        <taxon>Eukaryota</taxon>
        <taxon>Fungi</taxon>
        <taxon>Fungi incertae sedis</taxon>
        <taxon>Zoopagomycota</taxon>
        <taxon>Zoopagomycotina</taxon>
        <taxon>Zoopagomycetes</taxon>
        <taxon>Zoopagales</taxon>
        <taxon>Piptocephalidaceae</taxon>
        <taxon>Piptocephalis</taxon>
    </lineage>
</organism>
<dbReference type="Proteomes" id="UP000267251">
    <property type="component" value="Unassembled WGS sequence"/>
</dbReference>
<dbReference type="Pfam" id="PF04139">
    <property type="entry name" value="Rad9"/>
    <property type="match status" value="1"/>
</dbReference>
<dbReference type="InterPro" id="IPR046938">
    <property type="entry name" value="DNA_clamp_sf"/>
</dbReference>
<dbReference type="GO" id="GO:0030896">
    <property type="term" value="C:checkpoint clamp complex"/>
    <property type="evidence" value="ECO:0007669"/>
    <property type="project" value="InterPro"/>
</dbReference>
<evidence type="ECO:0000313" key="2">
    <source>
        <dbReference type="Proteomes" id="UP000267251"/>
    </source>
</evidence>
<dbReference type="PANTHER" id="PTHR15237:SF0">
    <property type="entry name" value="CELL CYCLE CHECKPOINT CONTROL PROTEIN"/>
    <property type="match status" value="1"/>
</dbReference>